<dbReference type="GO" id="GO:0016491">
    <property type="term" value="F:oxidoreductase activity"/>
    <property type="evidence" value="ECO:0007669"/>
    <property type="project" value="InterPro"/>
</dbReference>
<dbReference type="Gene3D" id="3.40.50.360">
    <property type="match status" value="1"/>
</dbReference>
<dbReference type="PANTHER" id="PTHR30543:SF21">
    <property type="entry name" value="NAD(P)H-DEPENDENT FMN REDUCTASE LOT6"/>
    <property type="match status" value="1"/>
</dbReference>
<comment type="caution">
    <text evidence="2">The sequence shown here is derived from an EMBL/GenBank/DDBJ whole genome shotgun (WGS) entry which is preliminary data.</text>
</comment>
<feature type="domain" description="NADPH-dependent FMN reductase-like" evidence="1">
    <location>
        <begin position="10"/>
        <end position="146"/>
    </location>
</feature>
<accession>A0A3S0D2V9</accession>
<evidence type="ECO:0000313" key="3">
    <source>
        <dbReference type="Proteomes" id="UP000267585"/>
    </source>
</evidence>
<dbReference type="Pfam" id="PF03358">
    <property type="entry name" value="FMN_red"/>
    <property type="match status" value="1"/>
</dbReference>
<dbReference type="SUPFAM" id="SSF52218">
    <property type="entry name" value="Flavoproteins"/>
    <property type="match status" value="1"/>
</dbReference>
<organism evidence="2 3">
    <name type="scientific">Arenibacter aquaticus</name>
    <dbReference type="NCBI Taxonomy" id="2489054"/>
    <lineage>
        <taxon>Bacteria</taxon>
        <taxon>Pseudomonadati</taxon>
        <taxon>Bacteroidota</taxon>
        <taxon>Flavobacteriia</taxon>
        <taxon>Flavobacteriales</taxon>
        <taxon>Flavobacteriaceae</taxon>
        <taxon>Arenibacter</taxon>
    </lineage>
</organism>
<dbReference type="GO" id="GO:0005829">
    <property type="term" value="C:cytosol"/>
    <property type="evidence" value="ECO:0007669"/>
    <property type="project" value="TreeGrafter"/>
</dbReference>
<name>A0A3S0D2V9_9FLAO</name>
<dbReference type="GO" id="GO:0010181">
    <property type="term" value="F:FMN binding"/>
    <property type="evidence" value="ECO:0007669"/>
    <property type="project" value="TreeGrafter"/>
</dbReference>
<protein>
    <submittedName>
        <fullName evidence="2">NADPH-dependent oxidoreductase</fullName>
    </submittedName>
</protein>
<evidence type="ECO:0000259" key="1">
    <source>
        <dbReference type="Pfam" id="PF03358"/>
    </source>
</evidence>
<dbReference type="EMBL" id="RQPJ01000021">
    <property type="protein sequence ID" value="RTE51878.1"/>
    <property type="molecule type" value="Genomic_DNA"/>
</dbReference>
<dbReference type="OrthoDB" id="5767802at2"/>
<proteinExistence type="predicted"/>
<dbReference type="InterPro" id="IPR050712">
    <property type="entry name" value="NAD(P)H-dep_reductase"/>
</dbReference>
<sequence>MESINRNALKLLAFAGSNSSTSINYKLVKYTATLISEHEVELLDMTDYSFPVFSEDLEKQEGYGPLLVKLKDKIVQSDALIISVNEHNSNPSAYFKNVLDWLSRVDRNFLADKKILLMSTSGGRRGAMGSLEVVKAVIPRFGGETVATFSLPSFNHTFDEQKGITDAEHSEAHKKALKSFLSKI</sequence>
<reference evidence="2 3" key="1">
    <citation type="submission" date="2018-11" db="EMBL/GenBank/DDBJ databases">
        <title>Arenibacter aquaticus sp.nov., a marine bacterium isolated from surface seawater in the South China Sea.</title>
        <authorList>
            <person name="Guo J."/>
            <person name="Sun J."/>
        </authorList>
    </citation>
    <scope>NUCLEOTIDE SEQUENCE [LARGE SCALE GENOMIC DNA]</scope>
    <source>
        <strain evidence="2 3">GUO666</strain>
    </source>
</reference>
<dbReference type="PANTHER" id="PTHR30543">
    <property type="entry name" value="CHROMATE REDUCTASE"/>
    <property type="match status" value="1"/>
</dbReference>
<gene>
    <name evidence="2" type="ORF">EHW67_16875</name>
</gene>
<dbReference type="AlphaFoldDB" id="A0A3S0D2V9"/>
<dbReference type="InterPro" id="IPR029039">
    <property type="entry name" value="Flavoprotein-like_sf"/>
</dbReference>
<dbReference type="Proteomes" id="UP000267585">
    <property type="component" value="Unassembled WGS sequence"/>
</dbReference>
<evidence type="ECO:0000313" key="2">
    <source>
        <dbReference type="EMBL" id="RTE51878.1"/>
    </source>
</evidence>
<keyword evidence="3" id="KW-1185">Reference proteome</keyword>
<dbReference type="InterPro" id="IPR005025">
    <property type="entry name" value="FMN_Rdtase-like_dom"/>
</dbReference>